<dbReference type="InterPro" id="IPR029044">
    <property type="entry name" value="Nucleotide-diphossugar_trans"/>
</dbReference>
<evidence type="ECO:0000256" key="1">
    <source>
        <dbReference type="ARBA" id="ARBA00006739"/>
    </source>
</evidence>
<evidence type="ECO:0000259" key="4">
    <source>
        <dbReference type="Pfam" id="PF00535"/>
    </source>
</evidence>
<dbReference type="RefSeq" id="WP_013258352.1">
    <property type="nucleotide sequence ID" value="NC_014365.1"/>
</dbReference>
<dbReference type="EMBL" id="CP002085">
    <property type="protein sequence ID" value="ADK84899.1"/>
    <property type="molecule type" value="Genomic_DNA"/>
</dbReference>
<reference evidence="5 6" key="1">
    <citation type="journal article" date="2010" name="Stand. Genomic Sci.">
        <title>Complete genome sequence of Desulfarculus baarsii type strain (2st14).</title>
        <authorList>
            <person name="Sun H."/>
            <person name="Spring S."/>
            <person name="Lapidus A."/>
            <person name="Davenport K."/>
            <person name="Del Rio T.G."/>
            <person name="Tice H."/>
            <person name="Nolan M."/>
            <person name="Copeland A."/>
            <person name="Cheng J.F."/>
            <person name="Lucas S."/>
            <person name="Tapia R."/>
            <person name="Goodwin L."/>
            <person name="Pitluck S."/>
            <person name="Ivanova N."/>
            <person name="Pagani I."/>
            <person name="Mavromatis K."/>
            <person name="Ovchinnikova G."/>
            <person name="Pati A."/>
            <person name="Chen A."/>
            <person name="Palaniappan K."/>
            <person name="Hauser L."/>
            <person name="Chang Y.J."/>
            <person name="Jeffries C.D."/>
            <person name="Detter J.C."/>
            <person name="Han C."/>
            <person name="Rohde M."/>
            <person name="Brambilla E."/>
            <person name="Goker M."/>
            <person name="Woyke T."/>
            <person name="Bristow J."/>
            <person name="Eisen J.A."/>
            <person name="Markowitz V."/>
            <person name="Hugenholtz P."/>
            <person name="Kyrpides N.C."/>
            <person name="Klenk H.P."/>
            <person name="Land M."/>
        </authorList>
    </citation>
    <scope>NUCLEOTIDE SEQUENCE [LARGE SCALE GENOMIC DNA]</scope>
    <source>
        <strain evidence="6">ATCC 33931 / DSM 2075 / LMG 7858 / VKM B-1802 / 2st14</strain>
    </source>
</reference>
<dbReference type="CAZy" id="GT2">
    <property type="family name" value="Glycosyltransferase Family 2"/>
</dbReference>
<gene>
    <name evidence="5" type="ordered locus">Deba_1531</name>
</gene>
<dbReference type="Pfam" id="PF00535">
    <property type="entry name" value="Glycos_transf_2"/>
    <property type="match status" value="1"/>
</dbReference>
<dbReference type="KEGG" id="dbr:Deba_1531"/>
<dbReference type="OrthoDB" id="5393620at2"/>
<dbReference type="HOGENOM" id="CLU_870762_0_0_7"/>
<dbReference type="AlphaFoldDB" id="E1QH56"/>
<keyword evidence="6" id="KW-1185">Reference proteome</keyword>
<proteinExistence type="inferred from homology"/>
<protein>
    <submittedName>
        <fullName evidence="5">Glycosyl transferase family 2</fullName>
    </submittedName>
</protein>
<keyword evidence="2" id="KW-0328">Glycosyltransferase</keyword>
<evidence type="ECO:0000313" key="6">
    <source>
        <dbReference type="Proteomes" id="UP000009047"/>
    </source>
</evidence>
<comment type="similarity">
    <text evidence="1">Belongs to the glycosyltransferase 2 family.</text>
</comment>
<dbReference type="PANTHER" id="PTHR43179">
    <property type="entry name" value="RHAMNOSYLTRANSFERASE WBBL"/>
    <property type="match status" value="1"/>
</dbReference>
<dbReference type="eggNOG" id="COG1216">
    <property type="taxonomic scope" value="Bacteria"/>
</dbReference>
<organism evidence="5 6">
    <name type="scientific">Desulfarculus baarsii (strain ATCC 33931 / DSM 2075 / LMG 7858 / VKM B-1802 / 2st14)</name>
    <dbReference type="NCBI Taxonomy" id="644282"/>
    <lineage>
        <taxon>Bacteria</taxon>
        <taxon>Pseudomonadati</taxon>
        <taxon>Thermodesulfobacteriota</taxon>
        <taxon>Desulfarculia</taxon>
        <taxon>Desulfarculales</taxon>
        <taxon>Desulfarculaceae</taxon>
        <taxon>Desulfarculus</taxon>
    </lineage>
</organism>
<dbReference type="Proteomes" id="UP000009047">
    <property type="component" value="Chromosome"/>
</dbReference>
<dbReference type="InterPro" id="IPR001173">
    <property type="entry name" value="Glyco_trans_2-like"/>
</dbReference>
<sequence length="319" mass="35815">MSESVLRQTPASIPQREPVCDIIMPVRDNLELTCDCLELLRKNTASPFRLIIIDDGSGQITARWLGNQVKRPGAPMVLIRHETSQGWTRSTNDGLAAGLAQRWAGQLERSSFASGYCLLLRRRLYQALGPLDESYPYGLWADIDYCRRAQDLGYFSAVARDALVAHLQNRTFKIVDAQWRATALEGERMFIERWGYRLGFVWLPQERLGAPNPQAARQMARLYNLADRGCVFYVLPKAGERAEEVLSAHGLCPHGNVFWEDGLASLIPRPLRARPRLAYLAGKGRARVLHRGDLARLDASCLPLTQLPPQAIGKTIRAK</sequence>
<keyword evidence="3 5" id="KW-0808">Transferase</keyword>
<dbReference type="Gene3D" id="3.90.550.10">
    <property type="entry name" value="Spore Coat Polysaccharide Biosynthesis Protein SpsA, Chain A"/>
    <property type="match status" value="2"/>
</dbReference>
<dbReference type="PANTHER" id="PTHR43179:SF12">
    <property type="entry name" value="GALACTOFURANOSYLTRANSFERASE GLFT2"/>
    <property type="match status" value="1"/>
</dbReference>
<name>E1QH56_DESB2</name>
<dbReference type="SUPFAM" id="SSF53448">
    <property type="entry name" value="Nucleotide-diphospho-sugar transferases"/>
    <property type="match status" value="1"/>
</dbReference>
<feature type="domain" description="Glycosyltransferase 2-like" evidence="4">
    <location>
        <begin position="22"/>
        <end position="97"/>
    </location>
</feature>
<evidence type="ECO:0000256" key="2">
    <source>
        <dbReference type="ARBA" id="ARBA00022676"/>
    </source>
</evidence>
<accession>E1QH56</accession>
<dbReference type="STRING" id="644282.Deba_1531"/>
<evidence type="ECO:0000313" key="5">
    <source>
        <dbReference type="EMBL" id="ADK84899.1"/>
    </source>
</evidence>
<dbReference type="GO" id="GO:0016757">
    <property type="term" value="F:glycosyltransferase activity"/>
    <property type="evidence" value="ECO:0007669"/>
    <property type="project" value="UniProtKB-KW"/>
</dbReference>
<evidence type="ECO:0000256" key="3">
    <source>
        <dbReference type="ARBA" id="ARBA00022679"/>
    </source>
</evidence>